<dbReference type="RefSeq" id="WP_079543946.1">
    <property type="nucleotide sequence ID" value="NZ_LT670844.1"/>
</dbReference>
<dbReference type="Proteomes" id="UP000189935">
    <property type="component" value="Chromosome I"/>
</dbReference>
<gene>
    <name evidence="1" type="ORF">SAMN05444159_6848</name>
</gene>
<accession>A0A1M7DKB2</accession>
<dbReference type="OrthoDB" id="8256400at2"/>
<organism evidence="1 2">
    <name type="scientific">Bradyrhizobium lablabi</name>
    <dbReference type="NCBI Taxonomy" id="722472"/>
    <lineage>
        <taxon>Bacteria</taxon>
        <taxon>Pseudomonadati</taxon>
        <taxon>Pseudomonadota</taxon>
        <taxon>Alphaproteobacteria</taxon>
        <taxon>Hyphomicrobiales</taxon>
        <taxon>Nitrobacteraceae</taxon>
        <taxon>Bradyrhizobium</taxon>
    </lineage>
</organism>
<evidence type="ECO:0000313" key="2">
    <source>
        <dbReference type="Proteomes" id="UP000189935"/>
    </source>
</evidence>
<dbReference type="AlphaFoldDB" id="A0A1M7DKB2"/>
<sequence length="73" mass="7869">MTYLMGRSARIGFATVVAAIVTAGFSGNALAAHKGHRHVHGTVYESRAQLVSQPPAQLGPMRYYGGPKSPMWR</sequence>
<protein>
    <submittedName>
        <fullName evidence="1">Uncharacterized protein</fullName>
    </submittedName>
</protein>
<reference evidence="1 2" key="1">
    <citation type="submission" date="2016-11" db="EMBL/GenBank/DDBJ databases">
        <authorList>
            <person name="Jaros S."/>
            <person name="Januszkiewicz K."/>
            <person name="Wedrychowicz H."/>
        </authorList>
    </citation>
    <scope>NUCLEOTIDE SEQUENCE [LARGE SCALE GENOMIC DNA]</scope>
    <source>
        <strain evidence="1 2">GAS499</strain>
    </source>
</reference>
<dbReference type="EMBL" id="LT670844">
    <property type="protein sequence ID" value="SHL79920.1"/>
    <property type="molecule type" value="Genomic_DNA"/>
</dbReference>
<proteinExistence type="predicted"/>
<evidence type="ECO:0000313" key="1">
    <source>
        <dbReference type="EMBL" id="SHL79920.1"/>
    </source>
</evidence>
<name>A0A1M7DKB2_9BRAD</name>